<dbReference type="PROSITE" id="PS50977">
    <property type="entry name" value="HTH_TETR_2"/>
    <property type="match status" value="1"/>
</dbReference>
<keyword evidence="1" id="KW-0678">Repressor</keyword>
<dbReference type="AlphaFoldDB" id="A0A7Y0HEY1"/>
<dbReference type="PANTHER" id="PTHR30055:SF234">
    <property type="entry name" value="HTH-TYPE TRANSCRIPTIONAL REGULATOR BETI"/>
    <property type="match status" value="1"/>
</dbReference>
<evidence type="ECO:0000259" key="6">
    <source>
        <dbReference type="PROSITE" id="PS50977"/>
    </source>
</evidence>
<dbReference type="InterPro" id="IPR009057">
    <property type="entry name" value="Homeodomain-like_sf"/>
</dbReference>
<keyword evidence="8" id="KW-1185">Reference proteome</keyword>
<evidence type="ECO:0000256" key="1">
    <source>
        <dbReference type="ARBA" id="ARBA00022491"/>
    </source>
</evidence>
<evidence type="ECO:0000313" key="7">
    <source>
        <dbReference type="EMBL" id="NMM45351.1"/>
    </source>
</evidence>
<evidence type="ECO:0000256" key="4">
    <source>
        <dbReference type="ARBA" id="ARBA00023163"/>
    </source>
</evidence>
<keyword evidence="2" id="KW-0805">Transcription regulation</keyword>
<dbReference type="RefSeq" id="WP_169625697.1">
    <property type="nucleotide sequence ID" value="NZ_JABBNT010000003.1"/>
</dbReference>
<dbReference type="Gene3D" id="1.10.357.10">
    <property type="entry name" value="Tetracycline Repressor, domain 2"/>
    <property type="match status" value="1"/>
</dbReference>
<evidence type="ECO:0000256" key="3">
    <source>
        <dbReference type="ARBA" id="ARBA00023125"/>
    </source>
</evidence>
<keyword evidence="4" id="KW-0804">Transcription</keyword>
<feature type="domain" description="HTH tetR-type" evidence="6">
    <location>
        <begin position="8"/>
        <end position="68"/>
    </location>
</feature>
<gene>
    <name evidence="7" type="ORF">HH303_12730</name>
</gene>
<dbReference type="InterPro" id="IPR001647">
    <property type="entry name" value="HTH_TetR"/>
</dbReference>
<name>A0A7Y0HEY1_9PROT</name>
<accession>A0A7Y0HEY1</accession>
<organism evidence="7 8">
    <name type="scientific">Pacificispira spongiicola</name>
    <dbReference type="NCBI Taxonomy" id="2729598"/>
    <lineage>
        <taxon>Bacteria</taxon>
        <taxon>Pseudomonadati</taxon>
        <taxon>Pseudomonadota</taxon>
        <taxon>Alphaproteobacteria</taxon>
        <taxon>Rhodospirillales</taxon>
        <taxon>Rhodospirillaceae</taxon>
        <taxon>Pacificispira</taxon>
    </lineage>
</organism>
<evidence type="ECO:0000256" key="5">
    <source>
        <dbReference type="PROSITE-ProRule" id="PRU00335"/>
    </source>
</evidence>
<proteinExistence type="predicted"/>
<dbReference type="SUPFAM" id="SSF48498">
    <property type="entry name" value="Tetracyclin repressor-like, C-terminal domain"/>
    <property type="match status" value="1"/>
</dbReference>
<dbReference type="Proteomes" id="UP000539372">
    <property type="component" value="Unassembled WGS sequence"/>
</dbReference>
<dbReference type="SUPFAM" id="SSF46689">
    <property type="entry name" value="Homeodomain-like"/>
    <property type="match status" value="1"/>
</dbReference>
<dbReference type="Pfam" id="PF00440">
    <property type="entry name" value="TetR_N"/>
    <property type="match status" value="1"/>
</dbReference>
<feature type="DNA-binding region" description="H-T-H motif" evidence="5">
    <location>
        <begin position="31"/>
        <end position="50"/>
    </location>
</feature>
<evidence type="ECO:0000313" key="8">
    <source>
        <dbReference type="Proteomes" id="UP000539372"/>
    </source>
</evidence>
<dbReference type="Pfam" id="PF13977">
    <property type="entry name" value="TetR_C_6"/>
    <property type="match status" value="1"/>
</dbReference>
<dbReference type="InterPro" id="IPR039538">
    <property type="entry name" value="BetI_C"/>
</dbReference>
<keyword evidence="3 5" id="KW-0238">DNA-binding</keyword>
<comment type="caution">
    <text evidence="7">The sequence shown here is derived from an EMBL/GenBank/DDBJ whole genome shotgun (WGS) entry which is preliminary data.</text>
</comment>
<dbReference type="PANTHER" id="PTHR30055">
    <property type="entry name" value="HTH-TYPE TRANSCRIPTIONAL REGULATOR RUTR"/>
    <property type="match status" value="1"/>
</dbReference>
<reference evidence="7 8" key="1">
    <citation type="submission" date="2020-04" db="EMBL/GenBank/DDBJ databases">
        <title>Rhodospirillaceae bacterium KN72 isolated from deep sea.</title>
        <authorList>
            <person name="Zhang D.-C."/>
        </authorList>
    </citation>
    <scope>NUCLEOTIDE SEQUENCE [LARGE SCALE GENOMIC DNA]</scope>
    <source>
        <strain evidence="7 8">KN72</strain>
    </source>
</reference>
<dbReference type="GO" id="GO:0000976">
    <property type="term" value="F:transcription cis-regulatory region binding"/>
    <property type="evidence" value="ECO:0007669"/>
    <property type="project" value="TreeGrafter"/>
</dbReference>
<evidence type="ECO:0000256" key="2">
    <source>
        <dbReference type="ARBA" id="ARBA00023015"/>
    </source>
</evidence>
<sequence length="193" mass="20876">MARRSIEDIRKAELIVAALDVVAEDGHDAATVQRIAARAETSPGIVHHYFGDKHRLMLAAMRTVRKPVAEVYRTATHDAGESGRAALDACVAAHLGPGVLTVRRAAAWLQFAARVAYEPDYARIHAAVRCRQVAALRRALTPLIADPQARHLTALRIAVALDGYWTETATREGGLYPGEAEAGIASLLRESLL</sequence>
<dbReference type="InterPro" id="IPR036271">
    <property type="entry name" value="Tet_transcr_reg_TetR-rel_C_sf"/>
</dbReference>
<dbReference type="EMBL" id="JABBNT010000003">
    <property type="protein sequence ID" value="NMM45351.1"/>
    <property type="molecule type" value="Genomic_DNA"/>
</dbReference>
<protein>
    <submittedName>
        <fullName evidence="7">TetR family transcriptional regulator</fullName>
    </submittedName>
</protein>
<dbReference type="InterPro" id="IPR050109">
    <property type="entry name" value="HTH-type_TetR-like_transc_reg"/>
</dbReference>
<dbReference type="GO" id="GO:0003700">
    <property type="term" value="F:DNA-binding transcription factor activity"/>
    <property type="evidence" value="ECO:0007669"/>
    <property type="project" value="TreeGrafter"/>
</dbReference>